<sequence>MARKRGQTARDSNRNTNPAGAPSTSHELNEERDGHEPTESIHRNAQDAHDSEGTAIDNLRTDASSAPNKVNEGRDGREATGFAHRNAQGSHRMPNWINPPHALAPSVFAPSFPAISWNASNGFHNFYPSAPNMAAPYMAAPYMLAPPHPDFSGNAYNRGGGQYAPLYANYFYPPQQYTAPHQQPHASQAPPQTYTQLRQPSPAAQLEGRGGGKARLYELGQHGQHLNGAPLTAVQPNTADPKAKELTKAQRKAKRARDWALAQKEEREFRETRGQEQHVNLTLGRTRAQALALAGDQPPVQVDKQTQGAKASKSRDPKIMLPAPQPTAKYLENATGEPFVVNPPQDILVVLDLNGTLIHRPRRSAPTRLIERPFLAHFLRYLFKNFSVMVWSSAKPENVDVLVGKALNQELRKLLVACWGRDSFGLAPALYNQNVQVYKNLNKIWESSPIQMKHPAYENSELFDQHNTVLIDDTSLKATAQPYNLVEIPEFVGSPEQLREDDVLREVAGYLEVLRMHNNVSSFMRKSPFKADGTWQLDWE</sequence>
<feature type="region of interest" description="Disordered" evidence="2">
    <location>
        <begin position="175"/>
        <end position="209"/>
    </location>
</feature>
<dbReference type="AlphaFoldDB" id="A0A1Y2A5Y7"/>
<protein>
    <recommendedName>
        <fullName evidence="1">Mitochondrial import inner membrane translocase subunit TIM50</fullName>
    </recommendedName>
</protein>
<dbReference type="SUPFAM" id="SSF56784">
    <property type="entry name" value="HAD-like"/>
    <property type="match status" value="1"/>
</dbReference>
<keyword evidence="1" id="KW-0809">Transit peptide</keyword>
<keyword evidence="1" id="KW-0653">Protein transport</keyword>
<dbReference type="InterPro" id="IPR023214">
    <property type="entry name" value="HAD_sf"/>
</dbReference>
<evidence type="ECO:0000259" key="3">
    <source>
        <dbReference type="PROSITE" id="PS50969"/>
    </source>
</evidence>
<evidence type="ECO:0000313" key="4">
    <source>
        <dbReference type="EMBL" id="ORY17912.1"/>
    </source>
</evidence>
<organism evidence="4 5">
    <name type="scientific">Clohesyomyces aquaticus</name>
    <dbReference type="NCBI Taxonomy" id="1231657"/>
    <lineage>
        <taxon>Eukaryota</taxon>
        <taxon>Fungi</taxon>
        <taxon>Dikarya</taxon>
        <taxon>Ascomycota</taxon>
        <taxon>Pezizomycotina</taxon>
        <taxon>Dothideomycetes</taxon>
        <taxon>Pleosporomycetidae</taxon>
        <taxon>Pleosporales</taxon>
        <taxon>Lindgomycetaceae</taxon>
        <taxon>Clohesyomyces</taxon>
    </lineage>
</organism>
<dbReference type="InterPro" id="IPR036412">
    <property type="entry name" value="HAD-like_sf"/>
</dbReference>
<keyword evidence="1" id="KW-0813">Transport</keyword>
<feature type="domain" description="FCP1 homology" evidence="3">
    <location>
        <begin position="342"/>
        <end position="514"/>
    </location>
</feature>
<feature type="region of interest" description="Disordered" evidence="2">
    <location>
        <begin position="226"/>
        <end position="253"/>
    </location>
</feature>
<proteinExistence type="inferred from homology"/>
<evidence type="ECO:0000256" key="1">
    <source>
        <dbReference type="RuleBase" id="RU365079"/>
    </source>
</evidence>
<dbReference type="InterPro" id="IPR050365">
    <property type="entry name" value="TIM50"/>
</dbReference>
<comment type="similarity">
    <text evidence="1">Belongs to the TIM50 family.</text>
</comment>
<keyword evidence="1" id="KW-0496">Mitochondrion</keyword>
<dbReference type="STRING" id="1231657.A0A1Y2A5Y7"/>
<dbReference type="EMBL" id="MCFA01000009">
    <property type="protein sequence ID" value="ORY17912.1"/>
    <property type="molecule type" value="Genomic_DNA"/>
</dbReference>
<name>A0A1Y2A5Y7_9PLEO</name>
<dbReference type="Gene3D" id="3.40.50.1000">
    <property type="entry name" value="HAD superfamily/HAD-like"/>
    <property type="match status" value="1"/>
</dbReference>
<feature type="compositionally biased region" description="Polar residues" evidence="2">
    <location>
        <begin position="14"/>
        <end position="26"/>
    </location>
</feature>
<feature type="region of interest" description="Disordered" evidence="2">
    <location>
        <begin position="1"/>
        <end position="78"/>
    </location>
</feature>
<dbReference type="PROSITE" id="PS50969">
    <property type="entry name" value="FCP1"/>
    <property type="match status" value="1"/>
</dbReference>
<dbReference type="Pfam" id="PF03031">
    <property type="entry name" value="NIF"/>
    <property type="match status" value="1"/>
</dbReference>
<accession>A0A1Y2A5Y7</accession>
<keyword evidence="1" id="KW-0811">Translocation</keyword>
<feature type="compositionally biased region" description="Low complexity" evidence="2">
    <location>
        <begin position="179"/>
        <end position="192"/>
    </location>
</feature>
<dbReference type="Proteomes" id="UP000193144">
    <property type="component" value="Unassembled WGS sequence"/>
</dbReference>
<reference evidence="4 5" key="1">
    <citation type="submission" date="2016-07" db="EMBL/GenBank/DDBJ databases">
        <title>Pervasive Adenine N6-methylation of Active Genes in Fungi.</title>
        <authorList>
            <consortium name="DOE Joint Genome Institute"/>
            <person name="Mondo S.J."/>
            <person name="Dannebaum R.O."/>
            <person name="Kuo R.C."/>
            <person name="Labutti K."/>
            <person name="Haridas S."/>
            <person name="Kuo A."/>
            <person name="Salamov A."/>
            <person name="Ahrendt S.R."/>
            <person name="Lipzen A."/>
            <person name="Sullivan W."/>
            <person name="Andreopoulos W.B."/>
            <person name="Clum A."/>
            <person name="Lindquist E."/>
            <person name="Daum C."/>
            <person name="Ramamoorthy G.K."/>
            <person name="Gryganskyi A."/>
            <person name="Culley D."/>
            <person name="Magnuson J.K."/>
            <person name="James T.Y."/>
            <person name="O'Malley M.A."/>
            <person name="Stajich J.E."/>
            <person name="Spatafora J.W."/>
            <person name="Visel A."/>
            <person name="Grigoriev I.V."/>
        </authorList>
    </citation>
    <scope>NUCLEOTIDE SEQUENCE [LARGE SCALE GENOMIC DNA]</scope>
    <source>
        <strain evidence="4 5">CBS 115471</strain>
    </source>
</reference>
<dbReference type="SMART" id="SM00577">
    <property type="entry name" value="CPDc"/>
    <property type="match status" value="1"/>
</dbReference>
<keyword evidence="5" id="KW-1185">Reference proteome</keyword>
<dbReference type="GO" id="GO:0015031">
    <property type="term" value="P:protein transport"/>
    <property type="evidence" value="ECO:0007669"/>
    <property type="project" value="UniProtKB-KW"/>
</dbReference>
<dbReference type="OrthoDB" id="1711508at2759"/>
<dbReference type="GO" id="GO:0005744">
    <property type="term" value="C:TIM23 mitochondrial import inner membrane translocase complex"/>
    <property type="evidence" value="ECO:0007669"/>
    <property type="project" value="UniProtKB-UniRule"/>
</dbReference>
<dbReference type="PANTHER" id="PTHR12210">
    <property type="entry name" value="DULLARD PROTEIN PHOSPHATASE"/>
    <property type="match status" value="1"/>
</dbReference>
<comment type="subunit">
    <text evidence="1">Component of the TIM23 complex.</text>
</comment>
<evidence type="ECO:0000313" key="5">
    <source>
        <dbReference type="Proteomes" id="UP000193144"/>
    </source>
</evidence>
<feature type="compositionally biased region" description="Basic and acidic residues" evidence="2">
    <location>
        <begin position="27"/>
        <end position="52"/>
    </location>
</feature>
<comment type="subcellular location">
    <subcellularLocation>
        <location evidence="1">Mitochondrion inner membrane</location>
        <topology evidence="1">Single-pass membrane protein</topology>
    </subcellularLocation>
</comment>
<dbReference type="InterPro" id="IPR004274">
    <property type="entry name" value="FCP1_dom"/>
</dbReference>
<comment type="caution">
    <text evidence="4">The sequence shown here is derived from an EMBL/GenBank/DDBJ whole genome shotgun (WGS) entry which is preliminary data.</text>
</comment>
<feature type="region of interest" description="Disordered" evidence="2">
    <location>
        <begin position="295"/>
        <end position="320"/>
    </location>
</feature>
<evidence type="ECO:0000256" key="2">
    <source>
        <dbReference type="SAM" id="MobiDB-lite"/>
    </source>
</evidence>
<gene>
    <name evidence="4" type="ORF">BCR34DRAFT_554497</name>
</gene>
<comment type="function">
    <text evidence="1">Essential component of the TIM23 complex, a complex that mediates the translocation of transit peptide-containing proteins across the mitochondrial inner membrane.</text>
</comment>